<reference evidence="14 15" key="1">
    <citation type="submission" date="2023-10" db="EMBL/GenBank/DDBJ databases">
        <authorList>
            <person name="Maclean D."/>
            <person name="Macfadyen A."/>
        </authorList>
    </citation>
    <scope>NUCLEOTIDE SEQUENCE [LARGE SCALE GENOMIC DNA]</scope>
</reference>
<feature type="domain" description="Tryptophan synthase beta chain-like PALP" evidence="13">
    <location>
        <begin position="66"/>
        <end position="353"/>
    </location>
</feature>
<evidence type="ECO:0000256" key="6">
    <source>
        <dbReference type="ARBA" id="ARBA00022679"/>
    </source>
</evidence>
<feature type="binding site" evidence="10">
    <location>
        <position position="134"/>
    </location>
    <ligand>
        <name>pyridoxal 5'-phosphate</name>
        <dbReference type="ChEBI" id="CHEBI:597326"/>
    </ligand>
</feature>
<evidence type="ECO:0000313" key="14">
    <source>
        <dbReference type="EMBL" id="CAK0779619.1"/>
    </source>
</evidence>
<dbReference type="InterPro" id="IPR001216">
    <property type="entry name" value="P-phosphate_BS"/>
</dbReference>
<dbReference type="CDD" id="cd01561">
    <property type="entry name" value="CBS_like"/>
    <property type="match status" value="1"/>
</dbReference>
<dbReference type="SUPFAM" id="SSF53686">
    <property type="entry name" value="Tryptophan synthase beta subunit-like PLP-dependent enzymes"/>
    <property type="match status" value="1"/>
</dbReference>
<dbReference type="Proteomes" id="UP001314263">
    <property type="component" value="Unassembled WGS sequence"/>
</dbReference>
<dbReference type="NCBIfam" id="TIGR01136">
    <property type="entry name" value="cysKM"/>
    <property type="match status" value="1"/>
</dbReference>
<dbReference type="GO" id="GO:0004124">
    <property type="term" value="F:cysteine synthase activity"/>
    <property type="evidence" value="ECO:0007669"/>
    <property type="project" value="UniProtKB-UniRule"/>
</dbReference>
<accession>A0AAV1I3K5</accession>
<dbReference type="Pfam" id="PF00291">
    <property type="entry name" value="PALP"/>
    <property type="match status" value="1"/>
</dbReference>
<evidence type="ECO:0000313" key="15">
    <source>
        <dbReference type="Proteomes" id="UP001314263"/>
    </source>
</evidence>
<dbReference type="InterPro" id="IPR005859">
    <property type="entry name" value="CysK"/>
</dbReference>
<keyword evidence="8 12" id="KW-0198">Cysteine biosynthesis</keyword>
<dbReference type="InterPro" id="IPR050214">
    <property type="entry name" value="Cys_Synth/Cystath_Beta-Synth"/>
</dbReference>
<protein>
    <recommendedName>
        <fullName evidence="4 12">Cysteine synthase</fullName>
        <ecNumber evidence="4 12">2.5.1.47</ecNumber>
    </recommendedName>
</protein>
<evidence type="ECO:0000256" key="1">
    <source>
        <dbReference type="ARBA" id="ARBA00001933"/>
    </source>
</evidence>
<dbReference type="EC" id="2.5.1.47" evidence="4 12"/>
<feature type="binding site" evidence="10">
    <location>
        <begin position="238"/>
        <end position="242"/>
    </location>
    <ligand>
        <name>pyridoxal 5'-phosphate</name>
        <dbReference type="ChEBI" id="CHEBI:597326"/>
    </ligand>
</feature>
<evidence type="ECO:0000256" key="10">
    <source>
        <dbReference type="PIRSR" id="PIRSR605856-50"/>
    </source>
</evidence>
<dbReference type="GO" id="GO:0006535">
    <property type="term" value="P:cysteine biosynthetic process from serine"/>
    <property type="evidence" value="ECO:0007669"/>
    <property type="project" value="UniProtKB-UniRule"/>
</dbReference>
<evidence type="ECO:0000256" key="8">
    <source>
        <dbReference type="ARBA" id="ARBA00023192"/>
    </source>
</evidence>
<dbReference type="InterPro" id="IPR036052">
    <property type="entry name" value="TrpB-like_PALP_sf"/>
</dbReference>
<organism evidence="14 15">
    <name type="scientific">Coccomyxa viridis</name>
    <dbReference type="NCBI Taxonomy" id="1274662"/>
    <lineage>
        <taxon>Eukaryota</taxon>
        <taxon>Viridiplantae</taxon>
        <taxon>Chlorophyta</taxon>
        <taxon>core chlorophytes</taxon>
        <taxon>Trebouxiophyceae</taxon>
        <taxon>Trebouxiophyceae incertae sedis</taxon>
        <taxon>Coccomyxaceae</taxon>
        <taxon>Coccomyxa</taxon>
    </lineage>
</organism>
<dbReference type="PANTHER" id="PTHR10314">
    <property type="entry name" value="CYSTATHIONINE BETA-SYNTHASE"/>
    <property type="match status" value="1"/>
</dbReference>
<feature type="binding site" evidence="10">
    <location>
        <position position="326"/>
    </location>
    <ligand>
        <name>pyridoxal 5'-phosphate</name>
        <dbReference type="ChEBI" id="CHEBI:597326"/>
    </ligand>
</feature>
<gene>
    <name evidence="14" type="ORF">CVIRNUC_004820</name>
</gene>
<feature type="modified residue" description="N6-(pyridoxal phosphate)lysine" evidence="11">
    <location>
        <position position="103"/>
    </location>
</feature>
<dbReference type="GO" id="GO:0005737">
    <property type="term" value="C:cytoplasm"/>
    <property type="evidence" value="ECO:0007669"/>
    <property type="project" value="UniProtKB-ARBA"/>
</dbReference>
<name>A0AAV1I3K5_9CHLO</name>
<dbReference type="InterPro" id="IPR005856">
    <property type="entry name" value="Cys_synth"/>
</dbReference>
<dbReference type="FunFam" id="3.40.50.1100:FF:000130">
    <property type="entry name" value="Cysteine synthase"/>
    <property type="match status" value="1"/>
</dbReference>
<evidence type="ECO:0000259" key="13">
    <source>
        <dbReference type="Pfam" id="PF00291"/>
    </source>
</evidence>
<evidence type="ECO:0000256" key="11">
    <source>
        <dbReference type="PIRSR" id="PIRSR605856-51"/>
    </source>
</evidence>
<dbReference type="AlphaFoldDB" id="A0AAV1I3K5"/>
<dbReference type="PROSITE" id="PS00901">
    <property type="entry name" value="CYS_SYNTHASE"/>
    <property type="match status" value="1"/>
</dbReference>
<comment type="caution">
    <text evidence="14">The sequence shown here is derived from an EMBL/GenBank/DDBJ whole genome shotgun (WGS) entry which is preliminary data.</text>
</comment>
<evidence type="ECO:0000256" key="3">
    <source>
        <dbReference type="ARBA" id="ARBA00007103"/>
    </source>
</evidence>
<keyword evidence="6 12" id="KW-0808">Transferase</keyword>
<dbReference type="NCBIfam" id="TIGR01139">
    <property type="entry name" value="cysK"/>
    <property type="match status" value="1"/>
</dbReference>
<evidence type="ECO:0000256" key="2">
    <source>
        <dbReference type="ARBA" id="ARBA00004962"/>
    </source>
</evidence>
<comment type="pathway">
    <text evidence="2">Amino-acid biosynthesis; L-cysteine biosynthesis; L-cysteine from L-serine: step 2/2.</text>
</comment>
<dbReference type="InterPro" id="IPR001926">
    <property type="entry name" value="TrpB-like_PALP"/>
</dbReference>
<dbReference type="FunFam" id="3.40.50.1100:FF:000067">
    <property type="entry name" value="Cysteine synthase"/>
    <property type="match status" value="1"/>
</dbReference>
<evidence type="ECO:0000256" key="5">
    <source>
        <dbReference type="ARBA" id="ARBA00022605"/>
    </source>
</evidence>
<dbReference type="Gene3D" id="3.40.50.1100">
    <property type="match status" value="2"/>
</dbReference>
<keyword evidence="15" id="KW-1185">Reference proteome</keyword>
<dbReference type="EMBL" id="CAUYUE010000005">
    <property type="protein sequence ID" value="CAK0779619.1"/>
    <property type="molecule type" value="Genomic_DNA"/>
</dbReference>
<comment type="cofactor">
    <cofactor evidence="1 10 12">
        <name>pyridoxal 5'-phosphate</name>
        <dbReference type="ChEBI" id="CHEBI:597326"/>
    </cofactor>
</comment>
<keyword evidence="7 10" id="KW-0663">Pyridoxal phosphate</keyword>
<evidence type="ECO:0000256" key="12">
    <source>
        <dbReference type="RuleBase" id="RU003985"/>
    </source>
</evidence>
<keyword evidence="5 12" id="KW-0028">Amino-acid biosynthesis</keyword>
<evidence type="ECO:0000256" key="4">
    <source>
        <dbReference type="ARBA" id="ARBA00012681"/>
    </source>
</evidence>
<comment type="similarity">
    <text evidence="3 12">Belongs to the cysteine synthase/cystathionine beta-synthase family.</text>
</comment>
<comment type="catalytic activity">
    <reaction evidence="9 12">
        <text>O-acetyl-L-serine + hydrogen sulfide = L-cysteine + acetate</text>
        <dbReference type="Rhea" id="RHEA:14829"/>
        <dbReference type="ChEBI" id="CHEBI:29919"/>
        <dbReference type="ChEBI" id="CHEBI:30089"/>
        <dbReference type="ChEBI" id="CHEBI:35235"/>
        <dbReference type="ChEBI" id="CHEBI:58340"/>
        <dbReference type="EC" id="2.5.1.47"/>
    </reaction>
</comment>
<sequence length="378" mass="39806">MKASLTIRSASPACRVASRCDAGLPAVAALPKIFSLTRRERHNRLRCSAVAAVEAPPAQVNIAKDVSELIGNTPMVYLNKIVEGVDAKIAAKLEIMQPCSSVKDRIGYSMIKGAEDAGQIQPGKTTLVEPTSGNTGIGLAFMAAAKGYKLVLTMPASMSLERRILLRAFGAELVLTDPAKGMKGAVQKAEEIAGATPDSFILQQFENPNNPKVHYETTGPEIWEATEGKVDVLVCGVGTGGTITGAGRFMKEKNPNIKVVAVEPAESPVISGGAPGPHKIQGIGAGFIPGNLDTELIDEVVQISSDDAVAMARRMAIEEGLLVGISSGAAALAAIQQGQKPENKGKLIVTVLPSFGERYLSSVLFQNIREEAEKMSFS</sequence>
<proteinExistence type="inferred from homology"/>
<evidence type="ECO:0000256" key="9">
    <source>
        <dbReference type="ARBA" id="ARBA00047931"/>
    </source>
</evidence>
<evidence type="ECO:0000256" key="7">
    <source>
        <dbReference type="ARBA" id="ARBA00022898"/>
    </source>
</evidence>